<dbReference type="AlphaFoldDB" id="A0A1V0TKU4"/>
<dbReference type="Proteomes" id="UP000192726">
    <property type="component" value="Chromosome"/>
</dbReference>
<dbReference type="InterPro" id="IPR014710">
    <property type="entry name" value="RmlC-like_jellyroll"/>
</dbReference>
<sequence>MDVKFDPERHIRNIYREPAVALLSPHGEVLRGISGTSGASEEFPAAQEIGVDRIVMQPGSAFELHTHPGAHILYVLRARGLIHVDGTDYEMTEGDTVYVPAHYAHGVRTHPDAEGPVEFLAFGIPHMPLDSPHRMSLVAP</sequence>
<organism evidence="2 3">
    <name type="scientific">Streptomyces gilvosporeus</name>
    <dbReference type="NCBI Taxonomy" id="553510"/>
    <lineage>
        <taxon>Bacteria</taxon>
        <taxon>Bacillati</taxon>
        <taxon>Actinomycetota</taxon>
        <taxon>Actinomycetes</taxon>
        <taxon>Kitasatosporales</taxon>
        <taxon>Streptomycetaceae</taxon>
        <taxon>Streptomyces</taxon>
    </lineage>
</organism>
<dbReference type="PANTHER" id="PTHR37694:SF1">
    <property type="entry name" value="SLR8022 PROTEIN"/>
    <property type="match status" value="1"/>
</dbReference>
<feature type="domain" description="Cupin type-1" evidence="1">
    <location>
        <begin position="31"/>
        <end position="139"/>
    </location>
</feature>
<dbReference type="SMART" id="SM00835">
    <property type="entry name" value="Cupin_1"/>
    <property type="match status" value="1"/>
</dbReference>
<dbReference type="STRING" id="553510.B1H19_03020"/>
<evidence type="ECO:0000313" key="3">
    <source>
        <dbReference type="Proteomes" id="UP000192726"/>
    </source>
</evidence>
<dbReference type="InterPro" id="IPR011051">
    <property type="entry name" value="RmlC_Cupin_sf"/>
</dbReference>
<keyword evidence="3" id="KW-1185">Reference proteome</keyword>
<protein>
    <recommendedName>
        <fullName evidence="1">Cupin type-1 domain-containing protein</fullName>
    </recommendedName>
</protein>
<dbReference type="Gene3D" id="2.60.120.10">
    <property type="entry name" value="Jelly Rolls"/>
    <property type="match status" value="1"/>
</dbReference>
<dbReference type="Pfam" id="PF07883">
    <property type="entry name" value="Cupin_2"/>
    <property type="match status" value="1"/>
</dbReference>
<dbReference type="PANTHER" id="PTHR37694">
    <property type="entry name" value="SLR8022 PROTEIN"/>
    <property type="match status" value="1"/>
</dbReference>
<dbReference type="SUPFAM" id="SSF51182">
    <property type="entry name" value="RmlC-like cupins"/>
    <property type="match status" value="1"/>
</dbReference>
<dbReference type="EMBL" id="CP020569">
    <property type="protein sequence ID" value="ARF53272.1"/>
    <property type="molecule type" value="Genomic_DNA"/>
</dbReference>
<reference evidence="2 3" key="1">
    <citation type="submission" date="2017-04" db="EMBL/GenBank/DDBJ databases">
        <title>Complete Genome Sequence of Streptomyces gilvosporeus F607, a Capable Producer of Natamycin.</title>
        <authorList>
            <person name="Zong G."/>
            <person name="Zhong C."/>
            <person name="Fu J."/>
            <person name="Qin R."/>
            <person name="Cao G."/>
        </authorList>
    </citation>
    <scope>NUCLEOTIDE SEQUENCE [LARGE SCALE GENOMIC DNA]</scope>
    <source>
        <strain evidence="2 3">F607</strain>
    </source>
</reference>
<name>A0A1V0TKU4_9ACTN</name>
<gene>
    <name evidence="2" type="ORF">B1H19_03020</name>
</gene>
<evidence type="ECO:0000259" key="1">
    <source>
        <dbReference type="SMART" id="SM00835"/>
    </source>
</evidence>
<dbReference type="RefSeq" id="WP_083102702.1">
    <property type="nucleotide sequence ID" value="NZ_CP020569.1"/>
</dbReference>
<dbReference type="InterPro" id="IPR006045">
    <property type="entry name" value="Cupin_1"/>
</dbReference>
<proteinExistence type="predicted"/>
<accession>A0A1V0TKU4</accession>
<dbReference type="SMR" id="A0A1V0TKU4"/>
<dbReference type="InterPro" id="IPR013096">
    <property type="entry name" value="Cupin_2"/>
</dbReference>
<evidence type="ECO:0000313" key="2">
    <source>
        <dbReference type="EMBL" id="ARF53272.1"/>
    </source>
</evidence>
<dbReference type="KEGG" id="sgv:B1H19_03020"/>
<dbReference type="OrthoDB" id="4200319at2"/>